<name>Q2SIG8_HAHCH</name>
<dbReference type="STRING" id="349521.HCH_02773"/>
<dbReference type="Pfam" id="PF00581">
    <property type="entry name" value="Rhodanese"/>
    <property type="match status" value="1"/>
</dbReference>
<dbReference type="HOGENOM" id="CLU_952380_0_0_6"/>
<dbReference type="Gene3D" id="3.40.250.10">
    <property type="entry name" value="Rhodanese-like domain"/>
    <property type="match status" value="1"/>
</dbReference>
<gene>
    <name evidence="2" type="ordered locus">HCH_02773</name>
</gene>
<feature type="domain" description="Rhodanese" evidence="1">
    <location>
        <begin position="74"/>
        <end position="162"/>
    </location>
</feature>
<accession>Q2SIG8</accession>
<dbReference type="SUPFAM" id="SSF52821">
    <property type="entry name" value="Rhodanese/Cell cycle control phosphatase"/>
    <property type="match status" value="1"/>
</dbReference>
<dbReference type="eggNOG" id="COG0607">
    <property type="taxonomic scope" value="Bacteria"/>
</dbReference>
<dbReference type="Proteomes" id="UP000000238">
    <property type="component" value="Chromosome"/>
</dbReference>
<protein>
    <recommendedName>
        <fullName evidence="1">Rhodanese domain-containing protein</fullName>
    </recommendedName>
</protein>
<keyword evidence="3" id="KW-1185">Reference proteome</keyword>
<dbReference type="AlphaFoldDB" id="Q2SIG8"/>
<proteinExistence type="predicted"/>
<dbReference type="InterPro" id="IPR036873">
    <property type="entry name" value="Rhodanese-like_dom_sf"/>
</dbReference>
<dbReference type="KEGG" id="hch:HCH_02773"/>
<dbReference type="CDD" id="cd00158">
    <property type="entry name" value="RHOD"/>
    <property type="match status" value="1"/>
</dbReference>
<sequence length="292" mass="32803">MSKFYSFLSVTPFTRLVLVFLFPLNLVLAPIAYAEEERSGACRMEQEYLDNVPLYDVSEIPEDYSCFVDVDAVDLGRVTVVDTRSANDFEKAFVPGSINLPGNFIFHQRTLKSRSLLLVNKGVLTRQNAQLCARLKEAGFIDVKIVRGGLHAWRLSGNKLAGLPEDVAALSRLTEIEFVVALTGGDAKLIVGQSWYDRVRRYVPENIPVLPIAGDKSFAMALVKALGGDEVSRNLPVIMLEGTLEEYAESQYRNLYRYEASPEAIERHFESLATVQEKRRSIPDRYRCRGGE</sequence>
<evidence type="ECO:0000313" key="3">
    <source>
        <dbReference type="Proteomes" id="UP000000238"/>
    </source>
</evidence>
<dbReference type="InterPro" id="IPR001763">
    <property type="entry name" value="Rhodanese-like_dom"/>
</dbReference>
<organism evidence="2 3">
    <name type="scientific">Hahella chejuensis (strain KCTC 2396)</name>
    <dbReference type="NCBI Taxonomy" id="349521"/>
    <lineage>
        <taxon>Bacteria</taxon>
        <taxon>Pseudomonadati</taxon>
        <taxon>Pseudomonadota</taxon>
        <taxon>Gammaproteobacteria</taxon>
        <taxon>Oceanospirillales</taxon>
        <taxon>Hahellaceae</taxon>
        <taxon>Hahella</taxon>
    </lineage>
</organism>
<dbReference type="EMBL" id="CP000155">
    <property type="protein sequence ID" value="ABC29556.1"/>
    <property type="molecule type" value="Genomic_DNA"/>
</dbReference>
<reference evidence="2 3" key="1">
    <citation type="journal article" date="2005" name="Nucleic Acids Res.">
        <title>Genomic blueprint of Hahella chejuensis, a marine microbe producing an algicidal agent.</title>
        <authorList>
            <person name="Jeong H."/>
            <person name="Yim J.H."/>
            <person name="Lee C."/>
            <person name="Choi S.-H."/>
            <person name="Park Y.K."/>
            <person name="Yoon S.H."/>
            <person name="Hur C.-G."/>
            <person name="Kang H.-Y."/>
            <person name="Kim D."/>
            <person name="Lee H.H."/>
            <person name="Park K.H."/>
            <person name="Park S.-H."/>
            <person name="Park H.-S."/>
            <person name="Lee H.K."/>
            <person name="Oh T.K."/>
            <person name="Kim J.F."/>
        </authorList>
    </citation>
    <scope>NUCLEOTIDE SEQUENCE [LARGE SCALE GENOMIC DNA]</scope>
    <source>
        <strain evidence="2 3">KCTC 2396</strain>
    </source>
</reference>
<evidence type="ECO:0000259" key="1">
    <source>
        <dbReference type="PROSITE" id="PS50206"/>
    </source>
</evidence>
<evidence type="ECO:0000313" key="2">
    <source>
        <dbReference type="EMBL" id="ABC29556.1"/>
    </source>
</evidence>
<dbReference type="PROSITE" id="PS50206">
    <property type="entry name" value="RHODANESE_3"/>
    <property type="match status" value="1"/>
</dbReference>